<sequence length="242" mass="25116">MKMKAKMIRGTERTKMYILAALFVLAAVMFTVAFAMPKEEMAKGWEPLNRPVEQALLELEAGAGNGGAQAGTVVEHQDRVKGQSGNGEKVLTAGKTQTDLDELPNTEAGTRNAQKETNEAGQIGTGGTSSEQSDVAGAGGKGTAGQAAGDGQDGAQQTVNGQANSNSGTAEIADADRGKLDINRATLEQLKGLKGIGPAKAQAIVNEREQRGFFNSADDLLRVKGIGPKLLAGLKDSIVARP</sequence>
<protein>
    <recommendedName>
        <fullName evidence="2">Helix-hairpin-helix DNA-binding motif class 1 domain-containing protein</fullName>
    </recommendedName>
</protein>
<dbReference type="SUPFAM" id="SSF47781">
    <property type="entry name" value="RuvA domain 2-like"/>
    <property type="match status" value="1"/>
</dbReference>
<dbReference type="NCBIfam" id="TIGR00426">
    <property type="entry name" value="competence protein ComEA helix-hairpin-helix repeat region"/>
    <property type="match status" value="1"/>
</dbReference>
<keyword evidence="4" id="KW-1185">Reference proteome</keyword>
<dbReference type="SMART" id="SM00278">
    <property type="entry name" value="HhH1"/>
    <property type="match status" value="2"/>
</dbReference>
<evidence type="ECO:0000259" key="2">
    <source>
        <dbReference type="SMART" id="SM00278"/>
    </source>
</evidence>
<name>A0A917GSU9_9BACL</name>
<organism evidence="3 4">
    <name type="scientific">Paenibacillus radicis</name>
    <name type="common">ex Gao et al. 2016</name>
    <dbReference type="NCBI Taxonomy" id="1737354"/>
    <lineage>
        <taxon>Bacteria</taxon>
        <taxon>Bacillati</taxon>
        <taxon>Bacillota</taxon>
        <taxon>Bacilli</taxon>
        <taxon>Bacillales</taxon>
        <taxon>Paenibacillaceae</taxon>
        <taxon>Paenibacillus</taxon>
    </lineage>
</organism>
<dbReference type="InterPro" id="IPR004509">
    <property type="entry name" value="Competence_ComEA_HhH"/>
</dbReference>
<accession>A0A917GSU9</accession>
<feature type="domain" description="Helix-hairpin-helix DNA-binding motif class 1" evidence="2">
    <location>
        <begin position="188"/>
        <end position="207"/>
    </location>
</feature>
<dbReference type="Pfam" id="PF12836">
    <property type="entry name" value="HHH_3"/>
    <property type="match status" value="1"/>
</dbReference>
<dbReference type="PANTHER" id="PTHR21180:SF32">
    <property type="entry name" value="ENDONUCLEASE_EXONUCLEASE_PHOSPHATASE FAMILY DOMAIN-CONTAINING PROTEIN 1"/>
    <property type="match status" value="1"/>
</dbReference>
<dbReference type="Gene3D" id="1.10.150.320">
    <property type="entry name" value="Photosystem II 12 kDa extrinsic protein"/>
    <property type="match status" value="1"/>
</dbReference>
<dbReference type="Proteomes" id="UP000600247">
    <property type="component" value="Unassembled WGS sequence"/>
</dbReference>
<evidence type="ECO:0000313" key="4">
    <source>
        <dbReference type="Proteomes" id="UP000600247"/>
    </source>
</evidence>
<feature type="compositionally biased region" description="Polar residues" evidence="1">
    <location>
        <begin position="159"/>
        <end position="169"/>
    </location>
</feature>
<dbReference type="GO" id="GO:0006281">
    <property type="term" value="P:DNA repair"/>
    <property type="evidence" value="ECO:0007669"/>
    <property type="project" value="InterPro"/>
</dbReference>
<comment type="caution">
    <text evidence="3">The sequence shown here is derived from an EMBL/GenBank/DDBJ whole genome shotgun (WGS) entry which is preliminary data.</text>
</comment>
<dbReference type="InterPro" id="IPR010994">
    <property type="entry name" value="RuvA_2-like"/>
</dbReference>
<dbReference type="InterPro" id="IPR051675">
    <property type="entry name" value="Endo/Exo/Phosphatase_dom_1"/>
</dbReference>
<feature type="domain" description="Helix-hairpin-helix DNA-binding motif class 1" evidence="2">
    <location>
        <begin position="218"/>
        <end position="237"/>
    </location>
</feature>
<gene>
    <name evidence="3" type="ORF">GCM10010918_06090</name>
</gene>
<dbReference type="PANTHER" id="PTHR21180">
    <property type="entry name" value="ENDONUCLEASE/EXONUCLEASE/PHOSPHATASE FAMILY DOMAIN-CONTAINING PROTEIN 1"/>
    <property type="match status" value="1"/>
</dbReference>
<dbReference type="GO" id="GO:0015627">
    <property type="term" value="C:type II protein secretion system complex"/>
    <property type="evidence" value="ECO:0007669"/>
    <property type="project" value="TreeGrafter"/>
</dbReference>
<feature type="region of interest" description="Disordered" evidence="1">
    <location>
        <begin position="79"/>
        <end position="172"/>
    </location>
</feature>
<dbReference type="GO" id="GO:0003677">
    <property type="term" value="F:DNA binding"/>
    <property type="evidence" value="ECO:0007669"/>
    <property type="project" value="InterPro"/>
</dbReference>
<proteinExistence type="predicted"/>
<dbReference type="InterPro" id="IPR003583">
    <property type="entry name" value="Hlx-hairpin-Hlx_DNA-bd_motif"/>
</dbReference>
<dbReference type="EMBL" id="BMHY01000001">
    <property type="protein sequence ID" value="GGG55954.1"/>
    <property type="molecule type" value="Genomic_DNA"/>
</dbReference>
<feature type="compositionally biased region" description="Low complexity" evidence="1">
    <location>
        <begin position="144"/>
        <end position="158"/>
    </location>
</feature>
<evidence type="ECO:0000256" key="1">
    <source>
        <dbReference type="SAM" id="MobiDB-lite"/>
    </source>
</evidence>
<dbReference type="GO" id="GO:0015628">
    <property type="term" value="P:protein secretion by the type II secretion system"/>
    <property type="evidence" value="ECO:0007669"/>
    <property type="project" value="TreeGrafter"/>
</dbReference>
<dbReference type="AlphaFoldDB" id="A0A917GSU9"/>
<dbReference type="RefSeq" id="WP_188887444.1">
    <property type="nucleotide sequence ID" value="NZ_BMHY01000001.1"/>
</dbReference>
<evidence type="ECO:0000313" key="3">
    <source>
        <dbReference type="EMBL" id="GGG55954.1"/>
    </source>
</evidence>
<reference evidence="3 4" key="1">
    <citation type="journal article" date="2014" name="Int. J. Syst. Evol. Microbiol.">
        <title>Complete genome sequence of Corynebacterium casei LMG S-19264T (=DSM 44701T), isolated from a smear-ripened cheese.</title>
        <authorList>
            <consortium name="US DOE Joint Genome Institute (JGI-PGF)"/>
            <person name="Walter F."/>
            <person name="Albersmeier A."/>
            <person name="Kalinowski J."/>
            <person name="Ruckert C."/>
        </authorList>
    </citation>
    <scope>NUCLEOTIDE SEQUENCE [LARGE SCALE GENOMIC DNA]</scope>
    <source>
        <strain evidence="3 4">CGMCC 1.15286</strain>
    </source>
</reference>